<evidence type="ECO:0000313" key="16">
    <source>
        <dbReference type="EMBL" id="MDB0580393.1"/>
    </source>
</evidence>
<evidence type="ECO:0000256" key="8">
    <source>
        <dbReference type="ARBA" id="ARBA00023053"/>
    </source>
</evidence>
<dbReference type="PROSITE" id="PS50283">
    <property type="entry name" value="NA_SOLUT_SYMP_3"/>
    <property type="match status" value="1"/>
</dbReference>
<reference evidence="16 18" key="4">
    <citation type="submission" date="2022-12" db="EMBL/GenBank/DDBJ databases">
        <title>Genome analysis and biological profiling of marine Salinicoccus roseus MOSEL-ME25.</title>
        <authorList>
            <person name="Mirza F.T."/>
            <person name="Xie Y."/>
            <person name="Shinwari Z.K."/>
        </authorList>
    </citation>
    <scope>NUCLEOTIDE SEQUENCE [LARGE SCALE GENOMIC DNA]</scope>
    <source>
        <strain evidence="16 18">MOSEL-ME25</strain>
    </source>
</reference>
<protein>
    <submittedName>
        <fullName evidence="15">Sodium:pantothenate symporter</fullName>
    </submittedName>
    <submittedName>
        <fullName evidence="16">Sodium:solute symporter family protein</fullName>
    </submittedName>
</protein>
<dbReference type="OrthoDB" id="9810181at2"/>
<comment type="subcellular location">
    <subcellularLocation>
        <location evidence="1">Cell membrane</location>
        <topology evidence="1">Multi-pass membrane protein</topology>
    </subcellularLocation>
</comment>
<dbReference type="Pfam" id="PF00474">
    <property type="entry name" value="SSF"/>
    <property type="match status" value="1"/>
</dbReference>
<feature type="transmembrane region" description="Helical" evidence="14">
    <location>
        <begin position="314"/>
        <end position="341"/>
    </location>
</feature>
<keyword evidence="10 14" id="KW-0472">Membrane</keyword>
<evidence type="ECO:0000313" key="15">
    <source>
        <dbReference type="EMBL" id="KIH70758.1"/>
    </source>
</evidence>
<dbReference type="PANTHER" id="PTHR48086:SF3">
    <property type="entry name" value="SODIUM_PROLINE SYMPORTER"/>
    <property type="match status" value="1"/>
</dbReference>
<feature type="transmembrane region" description="Helical" evidence="14">
    <location>
        <begin position="47"/>
        <end position="68"/>
    </location>
</feature>
<evidence type="ECO:0000256" key="6">
    <source>
        <dbReference type="ARBA" id="ARBA00022847"/>
    </source>
</evidence>
<dbReference type="Gene3D" id="1.20.1730.10">
    <property type="entry name" value="Sodium/glucose cotransporter"/>
    <property type="match status" value="1"/>
</dbReference>
<sequence length="505" mass="54346">MTTATDALFWTIAIMLVGYFCLVVWIGKKGSHFSRTMAGFATARGKVSPVIVGASFAASYASANLFIGVPGLAYQYGTSVLWYTLGCFGVSWLGLLLFAKTFWRYSKKFGGVSTLPEWLGRRYNSKTLQVLVAILILFNVYYIVGQNVGLATIFESILNIPYFWGVIIGVLITVLYIGLGGAFAQLITDGVQGILMALISIFIFISLFWTIGGGLNVFGELSYKLEAIDPNLTGFLSVGGPYDSPMAIMAVQFLLFSFVLMPHLLNKVLSLETEEQLAPFTLSAGLILFLISTLMVLGGLAARVVAPSLSSADAAIPVYVLESFPTIIAALIVVGLISAILSSTDSLYLGLTTSIGNDFYKVLAPVISKKPIALSVLDRNAVNISKVSLILAGLITLYLSLERPESLSILIQFSFSAIICGIIAPVTLGYFWEKSNAPGAIASLIAGTVLYVFFTNLNIIENIYIAMFFASVLAFIVMVGTCLATQSVASEHKQESLAISENSNY</sequence>
<accession>A0A0C2DL43</accession>
<dbReference type="InterPro" id="IPR038377">
    <property type="entry name" value="Na/Glc_symporter_sf"/>
</dbReference>
<evidence type="ECO:0000256" key="14">
    <source>
        <dbReference type="SAM" id="Phobius"/>
    </source>
</evidence>
<dbReference type="InterPro" id="IPR050277">
    <property type="entry name" value="Sodium:Solute_Symporter"/>
</dbReference>
<proteinExistence type="inferred from homology"/>
<evidence type="ECO:0000256" key="13">
    <source>
        <dbReference type="RuleBase" id="RU362091"/>
    </source>
</evidence>
<reference evidence="16" key="3">
    <citation type="submission" date="2020-04" db="EMBL/GenBank/DDBJ databases">
        <authorList>
            <person name="Tanveer F."/>
            <person name="Xie Y."/>
            <person name="Shinwari Z.K."/>
        </authorList>
    </citation>
    <scope>NUCLEOTIDE SEQUENCE</scope>
    <source>
        <strain evidence="16">MOSEL-ME25</strain>
    </source>
</reference>
<feature type="transmembrane region" description="Helical" evidence="14">
    <location>
        <begin position="463"/>
        <end position="484"/>
    </location>
</feature>
<reference evidence="15 17" key="1">
    <citation type="submission" date="2015-01" db="EMBL/GenBank/DDBJ databases">
        <title>Genome sequences of high lactate-tolerant strain Salinicoccus roseus W12 with industrial interest.</title>
        <authorList>
            <person name="Wang H."/>
            <person name="Yu B."/>
        </authorList>
    </citation>
    <scope>NUCLEOTIDE SEQUENCE [LARGE SCALE GENOMIC DNA]</scope>
    <source>
        <strain evidence="15 17">W12</strain>
    </source>
</reference>
<evidence type="ECO:0000313" key="17">
    <source>
        <dbReference type="Proteomes" id="UP000031546"/>
    </source>
</evidence>
<dbReference type="InterPro" id="IPR001734">
    <property type="entry name" value="Na/solute_symporter"/>
</dbReference>
<comment type="catalytic activity">
    <reaction evidence="12">
        <text>L-proline(in) + Na(+)(in) = L-proline(out) + Na(+)(out)</text>
        <dbReference type="Rhea" id="RHEA:28967"/>
        <dbReference type="ChEBI" id="CHEBI:29101"/>
        <dbReference type="ChEBI" id="CHEBI:60039"/>
    </reaction>
</comment>
<keyword evidence="5 14" id="KW-0812">Transmembrane</keyword>
<evidence type="ECO:0000256" key="11">
    <source>
        <dbReference type="ARBA" id="ARBA00023201"/>
    </source>
</evidence>
<keyword evidence="11" id="KW-0739">Sodium transport</keyword>
<evidence type="ECO:0000256" key="7">
    <source>
        <dbReference type="ARBA" id="ARBA00022989"/>
    </source>
</evidence>
<feature type="transmembrane region" description="Helical" evidence="14">
    <location>
        <begin position="194"/>
        <end position="215"/>
    </location>
</feature>
<dbReference type="GO" id="GO:0006814">
    <property type="term" value="P:sodium ion transport"/>
    <property type="evidence" value="ECO:0007669"/>
    <property type="project" value="UniProtKB-KW"/>
</dbReference>
<keyword evidence="3" id="KW-0813">Transport</keyword>
<keyword evidence="6" id="KW-0769">Symport</keyword>
<evidence type="ECO:0000313" key="18">
    <source>
        <dbReference type="Proteomes" id="UP000527860"/>
    </source>
</evidence>
<feature type="transmembrane region" description="Helical" evidence="14">
    <location>
        <begin position="164"/>
        <end position="187"/>
    </location>
</feature>
<keyword evidence="4" id="KW-1003">Cell membrane</keyword>
<reference evidence="18" key="2">
    <citation type="submission" date="2020-04" db="EMBL/GenBank/DDBJ databases">
        <title>Genome analysis and biological profiling of marine Cellulosimicrobium funkei MOSEL-ME6.</title>
        <authorList>
            <person name="Tanveer F."/>
            <person name="Xie Y."/>
            <person name="Shinwari Z.K."/>
        </authorList>
    </citation>
    <scope>NUCLEOTIDE SEQUENCE [LARGE SCALE GENOMIC DNA]</scope>
    <source>
        <strain evidence="18">MOSEL-ME25</strain>
    </source>
</reference>
<gene>
    <name evidence="16" type="ORF">F7P68_0007600</name>
    <name evidence="15" type="ORF">SN16_06255</name>
</gene>
<feature type="transmembrane region" description="Helical" evidence="14">
    <location>
        <begin position="7"/>
        <end position="26"/>
    </location>
</feature>
<keyword evidence="8" id="KW-0915">Sodium</keyword>
<feature type="transmembrane region" description="Helical" evidence="14">
    <location>
        <begin position="80"/>
        <end position="99"/>
    </location>
</feature>
<evidence type="ECO:0000256" key="5">
    <source>
        <dbReference type="ARBA" id="ARBA00022692"/>
    </source>
</evidence>
<feature type="transmembrane region" description="Helical" evidence="14">
    <location>
        <begin position="384"/>
        <end position="401"/>
    </location>
</feature>
<dbReference type="EMBL" id="JXII01000005">
    <property type="protein sequence ID" value="KIH70758.1"/>
    <property type="molecule type" value="Genomic_DNA"/>
</dbReference>
<dbReference type="Proteomes" id="UP000527860">
    <property type="component" value="Unassembled WGS sequence"/>
</dbReference>
<dbReference type="GeneID" id="77845155"/>
<comment type="caution">
    <text evidence="15">The sequence shown here is derived from an EMBL/GenBank/DDBJ whole genome shotgun (WGS) entry which is preliminary data.</text>
</comment>
<keyword evidence="7 14" id="KW-1133">Transmembrane helix</keyword>
<evidence type="ECO:0000256" key="12">
    <source>
        <dbReference type="ARBA" id="ARBA00033708"/>
    </source>
</evidence>
<comment type="similarity">
    <text evidence="2 13">Belongs to the sodium:solute symporter (SSF) (TC 2.A.21) family.</text>
</comment>
<dbReference type="AlphaFoldDB" id="A0A0C2DL43"/>
<dbReference type="STRING" id="45670.SN16_06255"/>
<dbReference type="CDD" id="cd10322">
    <property type="entry name" value="SLC5sbd"/>
    <property type="match status" value="1"/>
</dbReference>
<keyword evidence="9" id="KW-0406">Ion transport</keyword>
<feature type="transmembrane region" description="Helical" evidence="14">
    <location>
        <begin position="407"/>
        <end position="432"/>
    </location>
</feature>
<name>A0A0C2DL43_9STAP</name>
<keyword evidence="18" id="KW-1185">Reference proteome</keyword>
<evidence type="ECO:0000256" key="4">
    <source>
        <dbReference type="ARBA" id="ARBA00022475"/>
    </source>
</evidence>
<feature type="transmembrane region" description="Helical" evidence="14">
    <location>
        <begin position="127"/>
        <end position="144"/>
    </location>
</feature>
<organism evidence="15 17">
    <name type="scientific">Salinicoccus roseus</name>
    <dbReference type="NCBI Taxonomy" id="45670"/>
    <lineage>
        <taxon>Bacteria</taxon>
        <taxon>Bacillati</taxon>
        <taxon>Bacillota</taxon>
        <taxon>Bacilli</taxon>
        <taxon>Bacillales</taxon>
        <taxon>Staphylococcaceae</taxon>
        <taxon>Salinicoccus</taxon>
    </lineage>
</organism>
<dbReference type="GO" id="GO:0005886">
    <property type="term" value="C:plasma membrane"/>
    <property type="evidence" value="ECO:0007669"/>
    <property type="project" value="UniProtKB-SubCell"/>
</dbReference>
<feature type="transmembrane region" description="Helical" evidence="14">
    <location>
        <begin position="439"/>
        <end position="457"/>
    </location>
</feature>
<dbReference type="Proteomes" id="UP000031546">
    <property type="component" value="Unassembled WGS sequence"/>
</dbReference>
<dbReference type="EMBL" id="JABEVU030000001">
    <property type="protein sequence ID" value="MDB0580393.1"/>
    <property type="molecule type" value="Genomic_DNA"/>
</dbReference>
<feature type="transmembrane region" description="Helical" evidence="14">
    <location>
        <begin position="277"/>
        <end position="302"/>
    </location>
</feature>
<evidence type="ECO:0000256" key="2">
    <source>
        <dbReference type="ARBA" id="ARBA00006434"/>
    </source>
</evidence>
<dbReference type="PANTHER" id="PTHR48086">
    <property type="entry name" value="SODIUM/PROLINE SYMPORTER-RELATED"/>
    <property type="match status" value="1"/>
</dbReference>
<evidence type="ECO:0000256" key="9">
    <source>
        <dbReference type="ARBA" id="ARBA00023065"/>
    </source>
</evidence>
<dbReference type="GO" id="GO:0015293">
    <property type="term" value="F:symporter activity"/>
    <property type="evidence" value="ECO:0007669"/>
    <property type="project" value="UniProtKB-KW"/>
</dbReference>
<evidence type="ECO:0000256" key="3">
    <source>
        <dbReference type="ARBA" id="ARBA00022448"/>
    </source>
</evidence>
<feature type="transmembrane region" description="Helical" evidence="14">
    <location>
        <begin position="246"/>
        <end position="265"/>
    </location>
</feature>
<dbReference type="RefSeq" id="WP_040105770.1">
    <property type="nucleotide sequence ID" value="NZ_JABEVU030000001.1"/>
</dbReference>
<evidence type="ECO:0000256" key="10">
    <source>
        <dbReference type="ARBA" id="ARBA00023136"/>
    </source>
</evidence>
<evidence type="ECO:0000256" key="1">
    <source>
        <dbReference type="ARBA" id="ARBA00004651"/>
    </source>
</evidence>